<dbReference type="AlphaFoldDB" id="A0AAD5XVV0"/>
<dbReference type="EMBL" id="JADGJW010001526">
    <property type="protein sequence ID" value="KAJ3202749.1"/>
    <property type="molecule type" value="Genomic_DNA"/>
</dbReference>
<evidence type="ECO:0000256" key="1">
    <source>
        <dbReference type="ARBA" id="ARBA00009078"/>
    </source>
</evidence>
<dbReference type="InterPro" id="IPR007307">
    <property type="entry name" value="Ltv1"/>
</dbReference>
<dbReference type="PANTHER" id="PTHR21531">
    <property type="entry name" value="LOW-TEMPERATURE VIABILITY PROTEIN LTV1-RELATED"/>
    <property type="match status" value="1"/>
</dbReference>
<dbReference type="PANTHER" id="PTHR21531:SF0">
    <property type="entry name" value="PROTEIN LTV1 HOMOLOG"/>
    <property type="match status" value="1"/>
</dbReference>
<accession>A0AAD5XVV0</accession>
<feature type="region of interest" description="Disordered" evidence="2">
    <location>
        <begin position="469"/>
        <end position="551"/>
    </location>
</feature>
<evidence type="ECO:0000313" key="4">
    <source>
        <dbReference type="Proteomes" id="UP001211065"/>
    </source>
</evidence>
<dbReference type="GO" id="GO:0000056">
    <property type="term" value="P:ribosomal small subunit export from nucleus"/>
    <property type="evidence" value="ECO:0007669"/>
    <property type="project" value="TreeGrafter"/>
</dbReference>
<sequence>MAKKKFIDKNKSSTFQVVHRSQRDPRIADETASKLVLKPVLPSKNLVRKGNYDQQSNFVPDEHFDDGVFEDQTDSDEEYYSDINSQQDEDLETIDVNKMNKKDDPSLHGIFFKDNEEYDYLKHLKYMGDDPSAVFMEKKNVAKPTILKTGIQFVDEDAKNSMEESTSTQTSRKVKFNLSDEVFASNNEEEIGMLNRGSGIISGFGLDLDHDTRQTLIALEDEAFIDENLDEDFFAALDGDVLPDDYVEEELNVIEDEEDWMKEYRKFSKAEVPDEQYINSDSDEDFKDYEEEREEIKSTTSKARSARSKKSGTTNFSMTSSAIFRNSNLTLLDDRFDRLLDAEYGSDEDDDFDSRDFESLMNDDIVKSGAEIGGRNLEKIFDDFLELDLKGKRLIPKLTPLGQIEEIRETLKDVLPKDLEKYELDRANEVEEEIPMPIEKQRDNWDCETVLRAMAAFKEMRREKLFGKKEVESTSDQENLEEEDEIAVNKGERRPKNETKEEKKLRKEAIKNERKNRRLQKKDTQSQFKQETEKQGKQLKQLKENKKLHID</sequence>
<feature type="compositionally biased region" description="Basic and acidic residues" evidence="2">
    <location>
        <begin position="530"/>
        <end position="551"/>
    </location>
</feature>
<organism evidence="3 4">
    <name type="scientific">Clydaea vesicula</name>
    <dbReference type="NCBI Taxonomy" id="447962"/>
    <lineage>
        <taxon>Eukaryota</taxon>
        <taxon>Fungi</taxon>
        <taxon>Fungi incertae sedis</taxon>
        <taxon>Chytridiomycota</taxon>
        <taxon>Chytridiomycota incertae sedis</taxon>
        <taxon>Chytridiomycetes</taxon>
        <taxon>Lobulomycetales</taxon>
        <taxon>Lobulomycetaceae</taxon>
        <taxon>Clydaea</taxon>
    </lineage>
</organism>
<keyword evidence="4" id="KW-1185">Reference proteome</keyword>
<reference evidence="3" key="1">
    <citation type="submission" date="2020-05" db="EMBL/GenBank/DDBJ databases">
        <title>Phylogenomic resolution of chytrid fungi.</title>
        <authorList>
            <person name="Stajich J.E."/>
            <person name="Amses K."/>
            <person name="Simmons R."/>
            <person name="Seto K."/>
            <person name="Myers J."/>
            <person name="Bonds A."/>
            <person name="Quandt C.A."/>
            <person name="Barry K."/>
            <person name="Liu P."/>
            <person name="Grigoriev I."/>
            <person name="Longcore J.E."/>
            <person name="James T.Y."/>
        </authorList>
    </citation>
    <scope>NUCLEOTIDE SEQUENCE</scope>
    <source>
        <strain evidence="3">JEL0476</strain>
    </source>
</reference>
<comment type="caution">
    <text evidence="3">The sequence shown here is derived from an EMBL/GenBank/DDBJ whole genome shotgun (WGS) entry which is preliminary data.</text>
</comment>
<dbReference type="GO" id="GO:0005634">
    <property type="term" value="C:nucleus"/>
    <property type="evidence" value="ECO:0007669"/>
    <property type="project" value="TreeGrafter"/>
</dbReference>
<protein>
    <recommendedName>
        <fullName evidence="5">Low temperature viability protein</fullName>
    </recommendedName>
</protein>
<dbReference type="Pfam" id="PF04180">
    <property type="entry name" value="LTV"/>
    <property type="match status" value="2"/>
</dbReference>
<proteinExistence type="inferred from homology"/>
<evidence type="ECO:0008006" key="5">
    <source>
        <dbReference type="Google" id="ProtNLM"/>
    </source>
</evidence>
<evidence type="ECO:0000313" key="3">
    <source>
        <dbReference type="EMBL" id="KAJ3202749.1"/>
    </source>
</evidence>
<gene>
    <name evidence="3" type="ORF">HK099_001751</name>
</gene>
<name>A0AAD5XVV0_9FUNG</name>
<dbReference type="GO" id="GO:0042274">
    <property type="term" value="P:ribosomal small subunit biogenesis"/>
    <property type="evidence" value="ECO:0007669"/>
    <property type="project" value="InterPro"/>
</dbReference>
<feature type="compositionally biased region" description="Basic and acidic residues" evidence="2">
    <location>
        <begin position="490"/>
        <end position="513"/>
    </location>
</feature>
<dbReference type="GO" id="GO:0030688">
    <property type="term" value="C:preribosome, small subunit precursor"/>
    <property type="evidence" value="ECO:0007669"/>
    <property type="project" value="TreeGrafter"/>
</dbReference>
<feature type="compositionally biased region" description="Acidic residues" evidence="2">
    <location>
        <begin position="281"/>
        <end position="293"/>
    </location>
</feature>
<dbReference type="Proteomes" id="UP001211065">
    <property type="component" value="Unassembled WGS sequence"/>
</dbReference>
<comment type="similarity">
    <text evidence="1">Belongs to the LTV1 family.</text>
</comment>
<feature type="compositionally biased region" description="Acidic residues" evidence="2">
    <location>
        <begin position="473"/>
        <end position="486"/>
    </location>
</feature>
<feature type="region of interest" description="Disordered" evidence="2">
    <location>
        <begin position="275"/>
        <end position="314"/>
    </location>
</feature>
<dbReference type="GO" id="GO:0005829">
    <property type="term" value="C:cytosol"/>
    <property type="evidence" value="ECO:0007669"/>
    <property type="project" value="TreeGrafter"/>
</dbReference>
<evidence type="ECO:0000256" key="2">
    <source>
        <dbReference type="SAM" id="MobiDB-lite"/>
    </source>
</evidence>